<dbReference type="EMBL" id="JAHRIP010013940">
    <property type="protein sequence ID" value="MEQ2285581.1"/>
    <property type="molecule type" value="Genomic_DNA"/>
</dbReference>
<accession>A0ABV0XVU5</accession>
<comment type="caution">
    <text evidence="3">The sequence shown here is derived from an EMBL/GenBank/DDBJ whole genome shotgun (WGS) entry which is preliminary data.</text>
</comment>
<gene>
    <name evidence="3" type="ORF">AMECASPLE_033437</name>
</gene>
<dbReference type="PANTHER" id="PTHR11422">
    <property type="entry name" value="T-CELL SURFACE GLYCOPROTEIN CD4"/>
    <property type="match status" value="1"/>
</dbReference>
<reference evidence="3 4" key="1">
    <citation type="submission" date="2021-06" db="EMBL/GenBank/DDBJ databases">
        <authorList>
            <person name="Palmer J.M."/>
        </authorList>
    </citation>
    <scope>NUCLEOTIDE SEQUENCE [LARGE SCALE GENOMIC DNA]</scope>
    <source>
        <strain evidence="3 4">AS_MEX2019</strain>
        <tissue evidence="3">Muscle</tissue>
    </source>
</reference>
<protein>
    <recommendedName>
        <fullName evidence="2">Ig-like domain-containing protein</fullName>
    </recommendedName>
</protein>
<dbReference type="InterPro" id="IPR007110">
    <property type="entry name" value="Ig-like_dom"/>
</dbReference>
<proteinExistence type="predicted"/>
<keyword evidence="4" id="KW-1185">Reference proteome</keyword>
<dbReference type="CDD" id="cd00096">
    <property type="entry name" value="Ig"/>
    <property type="match status" value="1"/>
</dbReference>
<name>A0ABV0XVU5_9TELE</name>
<dbReference type="InterPro" id="IPR013106">
    <property type="entry name" value="Ig_V-set"/>
</dbReference>
<keyword evidence="1" id="KW-0732">Signal</keyword>
<feature type="signal peptide" evidence="1">
    <location>
        <begin position="1"/>
        <end position="19"/>
    </location>
</feature>
<evidence type="ECO:0000313" key="3">
    <source>
        <dbReference type="EMBL" id="MEQ2285581.1"/>
    </source>
</evidence>
<evidence type="ECO:0000256" key="1">
    <source>
        <dbReference type="SAM" id="SignalP"/>
    </source>
</evidence>
<dbReference type="SUPFAM" id="SSF48726">
    <property type="entry name" value="Immunoglobulin"/>
    <property type="match status" value="1"/>
</dbReference>
<dbReference type="Pfam" id="PF07686">
    <property type="entry name" value="V-set"/>
    <property type="match status" value="1"/>
</dbReference>
<feature type="domain" description="Ig-like" evidence="2">
    <location>
        <begin position="29"/>
        <end position="103"/>
    </location>
</feature>
<dbReference type="Proteomes" id="UP001469553">
    <property type="component" value="Unassembled WGS sequence"/>
</dbReference>
<evidence type="ECO:0000313" key="4">
    <source>
        <dbReference type="Proteomes" id="UP001469553"/>
    </source>
</evidence>
<dbReference type="PROSITE" id="PS50835">
    <property type="entry name" value="IG_LIKE"/>
    <property type="match status" value="1"/>
</dbReference>
<organism evidence="3 4">
    <name type="scientific">Ameca splendens</name>
    <dbReference type="NCBI Taxonomy" id="208324"/>
    <lineage>
        <taxon>Eukaryota</taxon>
        <taxon>Metazoa</taxon>
        <taxon>Chordata</taxon>
        <taxon>Craniata</taxon>
        <taxon>Vertebrata</taxon>
        <taxon>Euteleostomi</taxon>
        <taxon>Actinopterygii</taxon>
        <taxon>Neopterygii</taxon>
        <taxon>Teleostei</taxon>
        <taxon>Neoteleostei</taxon>
        <taxon>Acanthomorphata</taxon>
        <taxon>Ovalentaria</taxon>
        <taxon>Atherinomorphae</taxon>
        <taxon>Cyprinodontiformes</taxon>
        <taxon>Goodeidae</taxon>
        <taxon>Ameca</taxon>
    </lineage>
</organism>
<feature type="chain" id="PRO_5045295174" description="Ig-like domain-containing protein" evidence="1">
    <location>
        <begin position="20"/>
        <end position="144"/>
    </location>
</feature>
<dbReference type="InterPro" id="IPR036179">
    <property type="entry name" value="Ig-like_dom_sf"/>
</dbReference>
<dbReference type="InterPro" id="IPR013783">
    <property type="entry name" value="Ig-like_fold"/>
</dbReference>
<evidence type="ECO:0000259" key="2">
    <source>
        <dbReference type="PROSITE" id="PS50835"/>
    </source>
</evidence>
<dbReference type="Gene3D" id="2.60.40.10">
    <property type="entry name" value="Immunoglobulins"/>
    <property type="match status" value="1"/>
</dbReference>
<dbReference type="SMART" id="SM00409">
    <property type="entry name" value="IG"/>
    <property type="match status" value="1"/>
</dbReference>
<sequence>MLGLVLVLIVVLLFEGTSGGELHLYHRAGDDVVLPCRRPSSSYSCSSVNWFYSRDPSTNFPFDVKDGKVVESSPRAARLNVDSNCSLIINNITAEDAGRYFCRFGSGIFYDDSLLLDVLTSEYVDLKDLTQSDFFLLTNIVKYL</sequence>
<dbReference type="PANTHER" id="PTHR11422:SF5">
    <property type="entry name" value="DIVERSE IMMUNOGLOBULIN DOMAIN-CONTAINING PROTEIN 1.1 ISOFORM X1-RELATED"/>
    <property type="match status" value="1"/>
</dbReference>
<dbReference type="InterPro" id="IPR003599">
    <property type="entry name" value="Ig_sub"/>
</dbReference>